<dbReference type="GO" id="GO:0003682">
    <property type="term" value="F:chromatin binding"/>
    <property type="evidence" value="ECO:0007669"/>
    <property type="project" value="TreeGrafter"/>
</dbReference>
<dbReference type="GO" id="GO:0071821">
    <property type="term" value="C:FANCM-MHF complex"/>
    <property type="evidence" value="ECO:0007669"/>
    <property type="project" value="InterPro"/>
</dbReference>
<accession>A0AAX4HGF3</accession>
<dbReference type="GeneID" id="88175137"/>
<evidence type="ECO:0000313" key="6">
    <source>
        <dbReference type="Proteomes" id="UP001338582"/>
    </source>
</evidence>
<dbReference type="PANTHER" id="PTHR22980:SF0">
    <property type="entry name" value="CENTROMERE PROTEIN S"/>
    <property type="match status" value="1"/>
</dbReference>
<proteinExistence type="inferred from homology"/>
<dbReference type="Pfam" id="PF15630">
    <property type="entry name" value="CENP-S"/>
    <property type="match status" value="1"/>
</dbReference>
<evidence type="ECO:0000313" key="5">
    <source>
        <dbReference type="EMBL" id="WPK26715.1"/>
    </source>
</evidence>
<keyword evidence="3" id="KW-0238">DNA-binding</keyword>
<keyword evidence="2" id="KW-0227">DNA damage</keyword>
<comment type="similarity">
    <text evidence="1">Belongs to the TAF9 family. CENP-S/MHF1 subfamily.</text>
</comment>
<dbReference type="EMBL" id="CP138898">
    <property type="protein sequence ID" value="WPK26715.1"/>
    <property type="molecule type" value="Genomic_DNA"/>
</dbReference>
<keyword evidence="4" id="KW-0234">DNA repair</keyword>
<name>A0AAX4HGF3_9ASCO</name>
<dbReference type="InterPro" id="IPR029003">
    <property type="entry name" value="CENP-S/Mhf1"/>
</dbReference>
<protein>
    <recommendedName>
        <fullName evidence="7">MHF histone-fold complex subunit 1</fullName>
    </recommendedName>
</protein>
<reference evidence="5 6" key="1">
    <citation type="submission" date="2023-10" db="EMBL/GenBank/DDBJ databases">
        <title>Draft Genome Sequence of Candida saopaulonensis from a very Premature Infant with Sepsis.</title>
        <authorList>
            <person name="Ning Y."/>
            <person name="Dai R."/>
            <person name="Xiao M."/>
            <person name="Xu Y."/>
            <person name="Yan Q."/>
            <person name="Zhang L."/>
        </authorList>
    </citation>
    <scope>NUCLEOTIDE SEQUENCE [LARGE SCALE GENOMIC DNA]</scope>
    <source>
        <strain evidence="5 6">19XY460</strain>
    </source>
</reference>
<dbReference type="Gene3D" id="1.10.20.10">
    <property type="entry name" value="Histone, subunit A"/>
    <property type="match status" value="1"/>
</dbReference>
<dbReference type="RefSeq" id="XP_062879095.1">
    <property type="nucleotide sequence ID" value="XM_063023025.1"/>
</dbReference>
<dbReference type="GO" id="GO:0000712">
    <property type="term" value="P:resolution of meiotic recombination intermediates"/>
    <property type="evidence" value="ECO:0007669"/>
    <property type="project" value="TreeGrafter"/>
</dbReference>
<dbReference type="InterPro" id="IPR009072">
    <property type="entry name" value="Histone-fold"/>
</dbReference>
<dbReference type="GO" id="GO:0006281">
    <property type="term" value="P:DNA repair"/>
    <property type="evidence" value="ECO:0007669"/>
    <property type="project" value="UniProtKB-KW"/>
</dbReference>
<keyword evidence="6" id="KW-1185">Reference proteome</keyword>
<evidence type="ECO:0008006" key="7">
    <source>
        <dbReference type="Google" id="ProtNLM"/>
    </source>
</evidence>
<evidence type="ECO:0000256" key="3">
    <source>
        <dbReference type="ARBA" id="ARBA00023125"/>
    </source>
</evidence>
<sequence length="99" mass="10826">MSSTEHKAAVYLGVAKMVEQYTNELGTSATPAFVASLIEFVYNQIVLLGEDLEMFAAHGGREVVNTADVYLAVRRNEALEKALRVVHESLAGLQVQTDE</sequence>
<dbReference type="AlphaFoldDB" id="A0AAX4HGF3"/>
<dbReference type="Proteomes" id="UP001338582">
    <property type="component" value="Chromosome 5"/>
</dbReference>
<evidence type="ECO:0000256" key="2">
    <source>
        <dbReference type="ARBA" id="ARBA00022763"/>
    </source>
</evidence>
<dbReference type="GO" id="GO:0031297">
    <property type="term" value="P:replication fork processing"/>
    <property type="evidence" value="ECO:0007669"/>
    <property type="project" value="TreeGrafter"/>
</dbReference>
<dbReference type="GO" id="GO:0003677">
    <property type="term" value="F:DNA binding"/>
    <property type="evidence" value="ECO:0007669"/>
    <property type="project" value="UniProtKB-KW"/>
</dbReference>
<evidence type="ECO:0000256" key="4">
    <source>
        <dbReference type="ARBA" id="ARBA00023204"/>
    </source>
</evidence>
<dbReference type="CDD" id="cd22919">
    <property type="entry name" value="HFD_CENP-S"/>
    <property type="match status" value="1"/>
</dbReference>
<gene>
    <name evidence="5" type="ORF">PUMCH_004075</name>
</gene>
<organism evidence="5 6">
    <name type="scientific">Australozyma saopauloensis</name>
    <dbReference type="NCBI Taxonomy" id="291208"/>
    <lineage>
        <taxon>Eukaryota</taxon>
        <taxon>Fungi</taxon>
        <taxon>Dikarya</taxon>
        <taxon>Ascomycota</taxon>
        <taxon>Saccharomycotina</taxon>
        <taxon>Pichiomycetes</taxon>
        <taxon>Metschnikowiaceae</taxon>
        <taxon>Australozyma</taxon>
    </lineage>
</organism>
<dbReference type="KEGG" id="asau:88175137"/>
<dbReference type="PANTHER" id="PTHR22980">
    <property type="entry name" value="CORTISTATIN"/>
    <property type="match status" value="1"/>
</dbReference>
<dbReference type="SUPFAM" id="SSF47113">
    <property type="entry name" value="Histone-fold"/>
    <property type="match status" value="1"/>
</dbReference>
<dbReference type="GO" id="GO:0046982">
    <property type="term" value="F:protein heterodimerization activity"/>
    <property type="evidence" value="ECO:0007669"/>
    <property type="project" value="InterPro"/>
</dbReference>
<evidence type="ECO:0000256" key="1">
    <source>
        <dbReference type="ARBA" id="ARBA00006612"/>
    </source>
</evidence>